<name>A0ACB8TWC1_9APHY</name>
<evidence type="ECO:0000313" key="2">
    <source>
        <dbReference type="Proteomes" id="UP001055072"/>
    </source>
</evidence>
<organism evidence="1 2">
    <name type="scientific">Irpex rosettiformis</name>
    <dbReference type="NCBI Taxonomy" id="378272"/>
    <lineage>
        <taxon>Eukaryota</taxon>
        <taxon>Fungi</taxon>
        <taxon>Dikarya</taxon>
        <taxon>Basidiomycota</taxon>
        <taxon>Agaricomycotina</taxon>
        <taxon>Agaricomycetes</taxon>
        <taxon>Polyporales</taxon>
        <taxon>Irpicaceae</taxon>
        <taxon>Irpex</taxon>
    </lineage>
</organism>
<accession>A0ACB8TWC1</accession>
<dbReference type="Proteomes" id="UP001055072">
    <property type="component" value="Unassembled WGS sequence"/>
</dbReference>
<proteinExistence type="predicted"/>
<evidence type="ECO:0000313" key="1">
    <source>
        <dbReference type="EMBL" id="KAI0086266.1"/>
    </source>
</evidence>
<protein>
    <submittedName>
        <fullName evidence="1">Uncharacterized protein</fullName>
    </submittedName>
</protein>
<keyword evidence="2" id="KW-1185">Reference proteome</keyword>
<sequence length="83" mass="9048">MACGESVKIMVYSMVCLLGGWVRGSIPAGLGGVPYGCWLVQQEGRGLPSTYDVDISWMTKLYGYVGRQTCREIVPAMNGLLRT</sequence>
<dbReference type="EMBL" id="MU274925">
    <property type="protein sequence ID" value="KAI0086266.1"/>
    <property type="molecule type" value="Genomic_DNA"/>
</dbReference>
<reference evidence="1" key="1">
    <citation type="journal article" date="2021" name="Environ. Microbiol.">
        <title>Gene family expansions and transcriptome signatures uncover fungal adaptations to wood decay.</title>
        <authorList>
            <person name="Hage H."/>
            <person name="Miyauchi S."/>
            <person name="Viragh M."/>
            <person name="Drula E."/>
            <person name="Min B."/>
            <person name="Chaduli D."/>
            <person name="Navarro D."/>
            <person name="Favel A."/>
            <person name="Norest M."/>
            <person name="Lesage-Meessen L."/>
            <person name="Balint B."/>
            <person name="Merenyi Z."/>
            <person name="de Eugenio L."/>
            <person name="Morin E."/>
            <person name="Martinez A.T."/>
            <person name="Baldrian P."/>
            <person name="Stursova M."/>
            <person name="Martinez M.J."/>
            <person name="Novotny C."/>
            <person name="Magnuson J.K."/>
            <person name="Spatafora J.W."/>
            <person name="Maurice S."/>
            <person name="Pangilinan J."/>
            <person name="Andreopoulos W."/>
            <person name="LaButti K."/>
            <person name="Hundley H."/>
            <person name="Na H."/>
            <person name="Kuo A."/>
            <person name="Barry K."/>
            <person name="Lipzen A."/>
            <person name="Henrissat B."/>
            <person name="Riley R."/>
            <person name="Ahrendt S."/>
            <person name="Nagy L.G."/>
            <person name="Grigoriev I.V."/>
            <person name="Martin F."/>
            <person name="Rosso M.N."/>
        </authorList>
    </citation>
    <scope>NUCLEOTIDE SEQUENCE</scope>
    <source>
        <strain evidence="1">CBS 384.51</strain>
    </source>
</reference>
<comment type="caution">
    <text evidence="1">The sequence shown here is derived from an EMBL/GenBank/DDBJ whole genome shotgun (WGS) entry which is preliminary data.</text>
</comment>
<gene>
    <name evidence="1" type="ORF">BDY19DRAFT_962312</name>
</gene>